<reference evidence="3" key="1">
    <citation type="journal article" date="2024" name="IScience">
        <title>Strigolactones Initiate the Formation of Haustorium-like Structures in Castilleja.</title>
        <authorList>
            <person name="Buerger M."/>
            <person name="Peterson D."/>
            <person name="Chory J."/>
        </authorList>
    </citation>
    <scope>NUCLEOTIDE SEQUENCE [LARGE SCALE GENOMIC DNA]</scope>
</reference>
<comment type="caution">
    <text evidence="2">The sequence shown here is derived from an EMBL/GenBank/DDBJ whole genome shotgun (WGS) entry which is preliminary data.</text>
</comment>
<dbReference type="PANTHER" id="PTHR35468:SF1">
    <property type="entry name" value="MYOSIN-LIKE PROTEIN"/>
    <property type="match status" value="1"/>
</dbReference>
<dbReference type="EMBL" id="JAVIJP010000009">
    <property type="protein sequence ID" value="KAL3647557.1"/>
    <property type="molecule type" value="Genomic_DNA"/>
</dbReference>
<dbReference type="PANTHER" id="PTHR35468">
    <property type="entry name" value="MYOSIN-LIKE PROTEIN"/>
    <property type="match status" value="1"/>
</dbReference>
<keyword evidence="1" id="KW-0175">Coiled coil</keyword>
<gene>
    <name evidence="2" type="ORF">CASFOL_008525</name>
</gene>
<sequence length="250" mass="29184">MEKMFILAQESHEYKCSGRCKAIVRRILEQVRAETDQWSQMQEMVAQVRGEMEDLHASRDFWENRAYNSDCEVQSLRHAVEEWKEKALRYENKTNELQLELSVAKDEIEKSKLDLVPLVEQIEKEKKLVLEFKLKKDRQTGEEEKNQRTPKKDLLPPLSLGKQLAKEKNIFIRRLKEHGRDIGEIGRKKKVSSACDGGEIVGSSRSPLIDVHSNNMSPLTRQLSRSGFAFFRSPESLRLRESFKKVINFH</sequence>
<protein>
    <submittedName>
        <fullName evidence="2">Uncharacterized protein</fullName>
    </submittedName>
</protein>
<organism evidence="2 3">
    <name type="scientific">Castilleja foliolosa</name>
    <dbReference type="NCBI Taxonomy" id="1961234"/>
    <lineage>
        <taxon>Eukaryota</taxon>
        <taxon>Viridiplantae</taxon>
        <taxon>Streptophyta</taxon>
        <taxon>Embryophyta</taxon>
        <taxon>Tracheophyta</taxon>
        <taxon>Spermatophyta</taxon>
        <taxon>Magnoliopsida</taxon>
        <taxon>eudicotyledons</taxon>
        <taxon>Gunneridae</taxon>
        <taxon>Pentapetalae</taxon>
        <taxon>asterids</taxon>
        <taxon>lamiids</taxon>
        <taxon>Lamiales</taxon>
        <taxon>Orobanchaceae</taxon>
        <taxon>Pedicularideae</taxon>
        <taxon>Castillejinae</taxon>
        <taxon>Castilleja</taxon>
    </lineage>
</organism>
<dbReference type="AlphaFoldDB" id="A0ABD3E177"/>
<evidence type="ECO:0000313" key="3">
    <source>
        <dbReference type="Proteomes" id="UP001632038"/>
    </source>
</evidence>
<evidence type="ECO:0000313" key="2">
    <source>
        <dbReference type="EMBL" id="KAL3647557.1"/>
    </source>
</evidence>
<name>A0ABD3E177_9LAMI</name>
<feature type="coiled-coil region" evidence="1">
    <location>
        <begin position="73"/>
        <end position="114"/>
    </location>
</feature>
<proteinExistence type="predicted"/>
<dbReference type="Proteomes" id="UP001632038">
    <property type="component" value="Unassembled WGS sequence"/>
</dbReference>
<evidence type="ECO:0000256" key="1">
    <source>
        <dbReference type="SAM" id="Coils"/>
    </source>
</evidence>
<keyword evidence="3" id="KW-1185">Reference proteome</keyword>
<accession>A0ABD3E177</accession>